<dbReference type="GO" id="GO:0016887">
    <property type="term" value="F:ATP hydrolysis activity"/>
    <property type="evidence" value="ECO:0007669"/>
    <property type="project" value="InterPro"/>
</dbReference>
<dbReference type="InterPro" id="IPR041685">
    <property type="entry name" value="AAA_GajA/Old/RecF-like"/>
</dbReference>
<dbReference type="AlphaFoldDB" id="A0A383TFT1"/>
<evidence type="ECO:0000313" key="2">
    <source>
        <dbReference type="EMBL" id="SYZ78995.1"/>
    </source>
</evidence>
<gene>
    <name evidence="2" type="ORF">TART1_1819</name>
</gene>
<dbReference type="SUPFAM" id="SSF52540">
    <property type="entry name" value="P-loop containing nucleoside triphosphate hydrolases"/>
    <property type="match status" value="1"/>
</dbReference>
<dbReference type="InterPro" id="IPR051396">
    <property type="entry name" value="Bact_Antivir_Def_Nuclease"/>
</dbReference>
<dbReference type="EMBL" id="UNRR01000024">
    <property type="protein sequence ID" value="SYZ78995.1"/>
    <property type="molecule type" value="Genomic_DNA"/>
</dbReference>
<organism evidence="2 3">
    <name type="scientific">Trichococcus shcherbakoviae</name>
    <dbReference type="NCBI Taxonomy" id="2094020"/>
    <lineage>
        <taxon>Bacteria</taxon>
        <taxon>Bacillati</taxon>
        <taxon>Bacillota</taxon>
        <taxon>Bacilli</taxon>
        <taxon>Lactobacillales</taxon>
        <taxon>Carnobacteriaceae</taxon>
        <taxon>Trichococcus</taxon>
    </lineage>
</organism>
<feature type="domain" description="Endonuclease GajA/Old nuclease/RecF-like AAA" evidence="1">
    <location>
        <begin position="3"/>
        <end position="371"/>
    </location>
</feature>
<evidence type="ECO:0000259" key="1">
    <source>
        <dbReference type="Pfam" id="PF13175"/>
    </source>
</evidence>
<name>A0A383TFT1_9LACT</name>
<proteinExistence type="predicted"/>
<dbReference type="PANTHER" id="PTHR43581:SF2">
    <property type="entry name" value="EXCINUCLEASE ATPASE SUBUNIT"/>
    <property type="match status" value="1"/>
</dbReference>
<dbReference type="Gene3D" id="3.40.50.300">
    <property type="entry name" value="P-loop containing nucleotide triphosphate hydrolases"/>
    <property type="match status" value="2"/>
</dbReference>
<sequence>MYLKLRNIGKITEADIELTGMTVIAGENNTGKSTVSKALFSAFNSLYKYEDEIYKARYQTVSRAISRYISSRYNLIEQNFQFNDLFNENLNEHINLIILNPKEEDFDKHFQNIHELIISVMTEFGLSETGESDENSDNVNELKLSITDALKISNQDIHNRLTTNIFRGEFDDQVNNLYIDGEASIELIIKNGTTIFNIEKNTVKYIGNPKMLKTQAVYLDDPFVLDDKTNFWIMSRRNDHRSMLKRRLLEESKSDTIEQIVVDKKIDKIFEKLNSVVSGDLISDGRRNVSYRPKEREESIRMSNISSGLKTFIIIKELLQNGTLEKNGTLILDEPEIHLHPEWQILLAELIVLIQKEFGMHILLTTHSPYFLYAVEVFTARYDLKEQCNYYIAENIMNDVVFRNVSESIDEIYKKLSDPFQKLENLSYE</sequence>
<evidence type="ECO:0000313" key="3">
    <source>
        <dbReference type="Proteomes" id="UP000262072"/>
    </source>
</evidence>
<dbReference type="InterPro" id="IPR027417">
    <property type="entry name" value="P-loop_NTPase"/>
</dbReference>
<dbReference type="Pfam" id="PF13175">
    <property type="entry name" value="AAA_15"/>
    <property type="match status" value="1"/>
</dbReference>
<reference evidence="3" key="1">
    <citation type="submission" date="2018-05" db="EMBL/GenBank/DDBJ databases">
        <authorList>
            <person name="Strepis N."/>
        </authorList>
    </citation>
    <scope>NUCLEOTIDE SEQUENCE [LARGE SCALE GENOMIC DNA]</scope>
</reference>
<dbReference type="GO" id="GO:0005524">
    <property type="term" value="F:ATP binding"/>
    <property type="evidence" value="ECO:0007669"/>
    <property type="project" value="InterPro"/>
</dbReference>
<dbReference type="Proteomes" id="UP000262072">
    <property type="component" value="Unassembled WGS sequence"/>
</dbReference>
<dbReference type="PANTHER" id="PTHR43581">
    <property type="entry name" value="ATP/GTP PHOSPHATASE"/>
    <property type="match status" value="1"/>
</dbReference>
<protein>
    <recommendedName>
        <fullName evidence="1">Endonuclease GajA/Old nuclease/RecF-like AAA domain-containing protein</fullName>
    </recommendedName>
</protein>
<dbReference type="OrthoDB" id="308933at2"/>
<accession>A0A383TFT1</accession>
<dbReference type="RefSeq" id="WP_160117058.1">
    <property type="nucleotide sequence ID" value="NZ_UNRR01000024.1"/>
</dbReference>